<dbReference type="Proteomes" id="UP001642720">
    <property type="component" value="Unassembled WGS sequence"/>
</dbReference>
<dbReference type="Pfam" id="PF02150">
    <property type="entry name" value="Zn_ribbon_RPB9"/>
    <property type="match status" value="1"/>
</dbReference>
<accession>A0ABY2GSD1</accession>
<evidence type="ECO:0000256" key="4">
    <source>
        <dbReference type="ARBA" id="ARBA00022723"/>
    </source>
</evidence>
<evidence type="ECO:0000256" key="2">
    <source>
        <dbReference type="ARBA" id="ARBA00011730"/>
    </source>
</evidence>
<dbReference type="InterPro" id="IPR034012">
    <property type="entry name" value="Zn_ribbon_RPB9_C"/>
</dbReference>
<comment type="subunit">
    <text evidence="2">Component of the RNA polymerase II (Pol II) complex consisting of 12 subunits.</text>
</comment>
<feature type="non-terminal residue" evidence="12">
    <location>
        <position position="1"/>
    </location>
</feature>
<comment type="subcellular location">
    <subcellularLocation>
        <location evidence="1">Nucleus</location>
        <location evidence="1">Nucleolus</location>
    </subcellularLocation>
</comment>
<evidence type="ECO:0000256" key="7">
    <source>
        <dbReference type="ARBA" id="ARBA00023242"/>
    </source>
</evidence>
<evidence type="ECO:0000256" key="3">
    <source>
        <dbReference type="ARBA" id="ARBA00015926"/>
    </source>
</evidence>
<dbReference type="SMART" id="SM00440">
    <property type="entry name" value="ZnF_C2C2"/>
    <property type="match status" value="1"/>
</dbReference>
<evidence type="ECO:0000259" key="11">
    <source>
        <dbReference type="PROSITE" id="PS51133"/>
    </source>
</evidence>
<dbReference type="GO" id="GO:0000428">
    <property type="term" value="C:DNA-directed RNA polymerase complex"/>
    <property type="evidence" value="ECO:0007669"/>
    <property type="project" value="UniProtKB-KW"/>
</dbReference>
<comment type="caution">
    <text evidence="12">The sequence shown here is derived from an EMBL/GenBank/DDBJ whole genome shotgun (WGS) entry which is preliminary data.</text>
</comment>
<dbReference type="Pfam" id="PF01096">
    <property type="entry name" value="Zn_ribbon_TFIIS"/>
    <property type="match status" value="1"/>
</dbReference>
<dbReference type="EMBL" id="PPTA01000022">
    <property type="protein sequence ID" value="TFA98199.1"/>
    <property type="molecule type" value="Genomic_DNA"/>
</dbReference>
<evidence type="ECO:0000256" key="5">
    <source>
        <dbReference type="ARBA" id="ARBA00022771"/>
    </source>
</evidence>
<dbReference type="PANTHER" id="PTHR11239:SF1">
    <property type="entry name" value="DNA-DIRECTED RNA POLYMERASE II SUBUNIT RPB9"/>
    <property type="match status" value="1"/>
</dbReference>
<keyword evidence="6" id="KW-0862">Zinc</keyword>
<evidence type="ECO:0000313" key="12">
    <source>
        <dbReference type="EMBL" id="TFA98199.1"/>
    </source>
</evidence>
<dbReference type="InterPro" id="IPR012164">
    <property type="entry name" value="Rpa12/Rpb9/Rpc10/TFS"/>
</dbReference>
<dbReference type="InterPro" id="IPR001222">
    <property type="entry name" value="Znf_TFIIS"/>
</dbReference>
<dbReference type="PANTHER" id="PTHR11239">
    <property type="entry name" value="DNA-DIRECTED RNA POLYMERASE"/>
    <property type="match status" value="1"/>
</dbReference>
<sequence length="262" mass="28920">LISARRWLASSRLDPSCPVSWNQLPARATECRQTLLPSAHRGPSPTTTILLPGPEPLAHSCKAASNLPSLPYLPRPNQPSFSLRNPSIAVDLPSITKHARASSLFLLPEKKQTFTILFLEPLGFPDAHPQTAAMASPQSTATDEAGPRKLEQITFRFCSECSNMLYPKEDEELRKLQFTCRTCQYTEDAQSTCVFRNVLNSSSGETAGVTQDVASDPTLPRSNKACPKCNHQEAVFFQSQERSADTGMKLFYVCCECGHIFD</sequence>
<name>A0ABY2GSD1_9HYPO</name>
<evidence type="ECO:0000313" key="13">
    <source>
        <dbReference type="Proteomes" id="UP001642720"/>
    </source>
</evidence>
<dbReference type="SUPFAM" id="SSF57783">
    <property type="entry name" value="Zinc beta-ribbon"/>
    <property type="match status" value="2"/>
</dbReference>
<comment type="similarity">
    <text evidence="10">Belongs to the archaeal rpoM/eukaryotic RPA12/RPB9/RPC11 RNA polymerase family.</text>
</comment>
<keyword evidence="10 12" id="KW-0240">DNA-directed RNA polymerase</keyword>
<evidence type="ECO:0000256" key="9">
    <source>
        <dbReference type="PROSITE-ProRule" id="PRU00472"/>
    </source>
</evidence>
<keyword evidence="7" id="KW-0539">Nucleus</keyword>
<keyword evidence="13" id="KW-1185">Reference proteome</keyword>
<dbReference type="Gene3D" id="2.20.25.10">
    <property type="match status" value="2"/>
</dbReference>
<dbReference type="RefSeq" id="XP_073554401.1">
    <property type="nucleotide sequence ID" value="XM_073707071.1"/>
</dbReference>
<evidence type="ECO:0000256" key="8">
    <source>
        <dbReference type="ARBA" id="ARBA00042129"/>
    </source>
</evidence>
<keyword evidence="4 10" id="KW-0479">Metal-binding</keyword>
<dbReference type="CDD" id="cd10508">
    <property type="entry name" value="Zn-ribbon_RPB9"/>
    <property type="match status" value="1"/>
</dbReference>
<gene>
    <name evidence="12" type="ORF">CCMA1212_010015</name>
</gene>
<evidence type="ECO:0000256" key="1">
    <source>
        <dbReference type="ARBA" id="ARBA00004604"/>
    </source>
</evidence>
<protein>
    <recommendedName>
        <fullName evidence="3">DNA-directed RNA polymerase II subunit RPB9</fullName>
    </recommendedName>
    <alternativeName>
        <fullName evidence="8">DNA-directed RNA polymerase II subunit 9</fullName>
    </alternativeName>
</protein>
<dbReference type="PROSITE" id="PS51133">
    <property type="entry name" value="ZF_TFIIS_2"/>
    <property type="match status" value="1"/>
</dbReference>
<evidence type="ECO:0000256" key="10">
    <source>
        <dbReference type="RuleBase" id="RU003474"/>
    </source>
</evidence>
<organism evidence="12 13">
    <name type="scientific">Trichoderma ghanense</name>
    <dbReference type="NCBI Taxonomy" id="65468"/>
    <lineage>
        <taxon>Eukaryota</taxon>
        <taxon>Fungi</taxon>
        <taxon>Dikarya</taxon>
        <taxon>Ascomycota</taxon>
        <taxon>Pezizomycotina</taxon>
        <taxon>Sordariomycetes</taxon>
        <taxon>Hypocreomycetidae</taxon>
        <taxon>Hypocreales</taxon>
        <taxon>Hypocreaceae</taxon>
        <taxon>Trichoderma</taxon>
    </lineage>
</organism>
<keyword evidence="10" id="KW-0804">Transcription</keyword>
<dbReference type="InterPro" id="IPR001529">
    <property type="entry name" value="Zn_ribbon_RPB9"/>
</dbReference>
<dbReference type="SMART" id="SM00661">
    <property type="entry name" value="RPOL9"/>
    <property type="match status" value="1"/>
</dbReference>
<evidence type="ECO:0000256" key="6">
    <source>
        <dbReference type="ARBA" id="ARBA00022833"/>
    </source>
</evidence>
<dbReference type="GeneID" id="300581521"/>
<keyword evidence="5 9" id="KW-0863">Zinc-finger</keyword>
<feature type="domain" description="TFIIS-type" evidence="11">
    <location>
        <begin position="222"/>
        <end position="262"/>
    </location>
</feature>
<proteinExistence type="inferred from homology"/>
<reference evidence="12 13" key="1">
    <citation type="submission" date="2018-01" db="EMBL/GenBank/DDBJ databases">
        <title>Genome characterization of the sugarcane-associated fungus Trichoderma ghanense CCMA-1212 and their application in lignocelulose bioconversion.</title>
        <authorList>
            <person name="Steindorff A.S."/>
            <person name="Mendes T.D."/>
            <person name="Vilela E.S.D."/>
            <person name="Rodrigues D.S."/>
            <person name="Formighieri E.F."/>
            <person name="Melo I.S."/>
            <person name="Favaro L.C.L."/>
        </authorList>
    </citation>
    <scope>NUCLEOTIDE SEQUENCE [LARGE SCALE GENOMIC DNA]</scope>
    <source>
        <strain evidence="12 13">CCMA-1212</strain>
    </source>
</reference>